<dbReference type="EMBL" id="CM023470">
    <property type="protein sequence ID" value="KAH7980521.1"/>
    <property type="molecule type" value="Genomic_DNA"/>
</dbReference>
<protein>
    <submittedName>
        <fullName evidence="1">Uncharacterized protein</fullName>
    </submittedName>
</protein>
<organism evidence="1 2">
    <name type="scientific">Dermacentor silvarum</name>
    <name type="common">Tick</name>
    <dbReference type="NCBI Taxonomy" id="543639"/>
    <lineage>
        <taxon>Eukaryota</taxon>
        <taxon>Metazoa</taxon>
        <taxon>Ecdysozoa</taxon>
        <taxon>Arthropoda</taxon>
        <taxon>Chelicerata</taxon>
        <taxon>Arachnida</taxon>
        <taxon>Acari</taxon>
        <taxon>Parasitiformes</taxon>
        <taxon>Ixodida</taxon>
        <taxon>Ixodoidea</taxon>
        <taxon>Ixodidae</taxon>
        <taxon>Rhipicephalinae</taxon>
        <taxon>Dermacentor</taxon>
    </lineage>
</organism>
<comment type="caution">
    <text evidence="1">The sequence shown here is derived from an EMBL/GenBank/DDBJ whole genome shotgun (WGS) entry which is preliminary data.</text>
</comment>
<dbReference type="Proteomes" id="UP000821865">
    <property type="component" value="Chromosome 1"/>
</dbReference>
<evidence type="ECO:0000313" key="2">
    <source>
        <dbReference type="Proteomes" id="UP000821865"/>
    </source>
</evidence>
<gene>
    <name evidence="1" type="ORF">HPB49_016873</name>
</gene>
<sequence length="1053" mass="111981">MSIIIRLQNLPWAANSLDIRRYFQGLNIPEGGVHIVGGEKGDAFIAFGSDEDARQAMERDGGKIKEVRIKLLLSSRAEMQRIIDQARAQHTAPPPVKKEERRRPSPDDRSRRPPRDRSPRRRSSRRDRSHSRSPPYRREKDRSRSSRSDERRRSFDDPGRVPEPSKVSNGQASERKGWDEKPPYTDPSKTAPPIFPIGNVNQAARPQSDVNAAPVNMACQPAALPNLAAFNLPPVGLMSNLSGLAANMMGGLMGAAGGDMMGGMAANMGEGVPANVASSLPSSLAGQIGGGMSGSMAANMAGGMPGNVTGGVPAAIPGGLAGNIPGSMPGHMGGMSGAAAGMVANVSGGMVAGMPGNMAANMPGAFGMGDAMGVPNNMESMGNMAPGFVDRRLDGAGKVDRKSDGGPPVGARDVSRHAEESCCVELRGLTGAPTPRDVKDLFRGLRIFSGCIRVATSETGIKSVVVRFANKWDAREAIQGDYKILCGDPIQVVPFPEDLFEQTELLVSPSAVPPNQGRSRESDMVVVMKGLPYNTSEQDVLQFFSGLNVLDIFVEHERSGRAIGTAFVEFGDKRDFETAMSMQRRKIGHRYIELSVGSRDAMYAARNGDNIRPDGMPVSRRDEEPPVAHGAGPDRAPEVGHGPGPMHGPGMGPAVPAHGPGHPLVPPGHTCVSMLGLPNTVTDRDIADFFSTQGVIPRAIHIMLGANGVPTGHAFAEFATHADCERAFLQDGANLGPHVIALKTIPYSEVAQALGGHHRPDGRPDGRPDNRYDNRFDGRLHNRGGDGRPERPGMRPEGRFEPGPPGPPPRERDGPPKRPLLERSSRPPLFPEAGPRRGPLFPDRGGPLPDRGGPLPDRGGPLPDRGGPLPDRGGPLPDRGGPLPERGGPLPDRGGPLPERGGPLAERGGLLPERGGPLPERGGPLPERGGPLPERGGPLPERGGPLPERGGPLLRAPRHEEPPPPPRGMDSFGKPGCVVTATNIPYRAGVDDIINFFQGYELTKENVMRRFNDRGQATGDARIAFPTPRDAQEALSKFNNRPMQGRAISLGIL</sequence>
<reference evidence="1" key="1">
    <citation type="submission" date="2020-05" db="EMBL/GenBank/DDBJ databases">
        <title>Large-scale comparative analyses of tick genomes elucidate their genetic diversity and vector capacities.</title>
        <authorList>
            <person name="Jia N."/>
            <person name="Wang J."/>
            <person name="Shi W."/>
            <person name="Du L."/>
            <person name="Sun Y."/>
            <person name="Zhan W."/>
            <person name="Jiang J."/>
            <person name="Wang Q."/>
            <person name="Zhang B."/>
            <person name="Ji P."/>
            <person name="Sakyi L.B."/>
            <person name="Cui X."/>
            <person name="Yuan T."/>
            <person name="Jiang B."/>
            <person name="Yang W."/>
            <person name="Lam T.T.-Y."/>
            <person name="Chang Q."/>
            <person name="Ding S."/>
            <person name="Wang X."/>
            <person name="Zhu J."/>
            <person name="Ruan X."/>
            <person name="Zhao L."/>
            <person name="Wei J."/>
            <person name="Que T."/>
            <person name="Du C."/>
            <person name="Cheng J."/>
            <person name="Dai P."/>
            <person name="Han X."/>
            <person name="Huang E."/>
            <person name="Gao Y."/>
            <person name="Liu J."/>
            <person name="Shao H."/>
            <person name="Ye R."/>
            <person name="Li L."/>
            <person name="Wei W."/>
            <person name="Wang X."/>
            <person name="Wang C."/>
            <person name="Yang T."/>
            <person name="Huo Q."/>
            <person name="Li W."/>
            <person name="Guo W."/>
            <person name="Chen H."/>
            <person name="Zhou L."/>
            <person name="Ni X."/>
            <person name="Tian J."/>
            <person name="Zhou Y."/>
            <person name="Sheng Y."/>
            <person name="Liu T."/>
            <person name="Pan Y."/>
            <person name="Xia L."/>
            <person name="Li J."/>
            <person name="Zhao F."/>
            <person name="Cao W."/>
        </authorList>
    </citation>
    <scope>NUCLEOTIDE SEQUENCE</scope>
    <source>
        <strain evidence="1">Dsil-2018</strain>
    </source>
</reference>
<evidence type="ECO:0000313" key="1">
    <source>
        <dbReference type="EMBL" id="KAH7980521.1"/>
    </source>
</evidence>
<accession>A0ACB8E1P0</accession>
<proteinExistence type="predicted"/>
<keyword evidence="2" id="KW-1185">Reference proteome</keyword>
<name>A0ACB8E1P0_DERSI</name>